<dbReference type="InterPro" id="IPR016024">
    <property type="entry name" value="ARM-type_fold"/>
</dbReference>
<sequence>MENFKDRFSESFLQHFVDRIESHSAAFDADVFFKQIYDDRWQELAFKQRLRHIAQAITIALPLPYEQAIDILIQVAPSCRGVEYLFFPDYVELNGLEYLDISIRALEVFTIYSSAEFAVRPFIIRYPEQMLAQMDRWIISDDEHLRRLASEGFRPRLPWATQLPLFIQDPSPTLERLTQLKTDPSLYVRKSVANHLNDIAKDHPERIANLAKEWYGHDTHTDWIVRHGCRTLLKRDHPAILQLFGYVASEDVHIANFHIQPTTVIMGDYVEFSFLLMNESSNEQLLRIDYEIHHMKANGKNVPKRFKWTAKSFTPGSHFLTKKHLFKEITTRKYYAGIHYVSIYINGVEQDKASFQLQL</sequence>
<dbReference type="InterPro" id="IPR014825">
    <property type="entry name" value="DNA_alkylation"/>
</dbReference>
<organism evidence="1 2">
    <name type="scientific">Paenibacillus nuruki</name>
    <dbReference type="NCBI Taxonomy" id="1886670"/>
    <lineage>
        <taxon>Bacteria</taxon>
        <taxon>Bacillati</taxon>
        <taxon>Bacillota</taxon>
        <taxon>Bacilli</taxon>
        <taxon>Bacillales</taxon>
        <taxon>Paenibacillaceae</taxon>
        <taxon>Paenibacillus</taxon>
    </lineage>
</organism>
<proteinExistence type="predicted"/>
<gene>
    <name evidence="1" type="ORF">PTI45_00243</name>
</gene>
<dbReference type="EMBL" id="MDER01000012">
    <property type="protein sequence ID" value="ODP30310.1"/>
    <property type="molecule type" value="Genomic_DNA"/>
</dbReference>
<dbReference type="Gene3D" id="1.25.40.290">
    <property type="entry name" value="ARM repeat domains"/>
    <property type="match status" value="1"/>
</dbReference>
<dbReference type="STRING" id="1886670.PTI45_00243"/>
<dbReference type="SUPFAM" id="SSF48371">
    <property type="entry name" value="ARM repeat"/>
    <property type="match status" value="1"/>
</dbReference>
<dbReference type="RefSeq" id="WP_069325738.1">
    <property type="nucleotide sequence ID" value="NZ_MDER01000012.1"/>
</dbReference>
<dbReference type="PATRIC" id="fig|1886670.3.peg.253"/>
<reference evidence="1 2" key="1">
    <citation type="submission" date="2016-08" db="EMBL/GenBank/DDBJ databases">
        <title>Genome sequencing of Paenibacillus sp. TI45-13ar, isolated from Korean traditional nuruk.</title>
        <authorList>
            <person name="Kim S.-J."/>
        </authorList>
    </citation>
    <scope>NUCLEOTIDE SEQUENCE [LARGE SCALE GENOMIC DNA]</scope>
    <source>
        <strain evidence="1 2">TI45-13ar</strain>
    </source>
</reference>
<accession>A0A1E3LBJ9</accession>
<comment type="caution">
    <text evidence="1">The sequence shown here is derived from an EMBL/GenBank/DDBJ whole genome shotgun (WGS) entry which is preliminary data.</text>
</comment>
<evidence type="ECO:0000313" key="1">
    <source>
        <dbReference type="EMBL" id="ODP30310.1"/>
    </source>
</evidence>
<protein>
    <recommendedName>
        <fullName evidence="3">DNA alkylation repair enzyme</fullName>
    </recommendedName>
</protein>
<dbReference type="AlphaFoldDB" id="A0A1E3LBJ9"/>
<name>A0A1E3LBJ9_9BACL</name>
<evidence type="ECO:0008006" key="3">
    <source>
        <dbReference type="Google" id="ProtNLM"/>
    </source>
</evidence>
<keyword evidence="2" id="KW-1185">Reference proteome</keyword>
<dbReference type="Pfam" id="PF08713">
    <property type="entry name" value="DNA_alkylation"/>
    <property type="match status" value="1"/>
</dbReference>
<evidence type="ECO:0000313" key="2">
    <source>
        <dbReference type="Proteomes" id="UP000094578"/>
    </source>
</evidence>
<dbReference type="Proteomes" id="UP000094578">
    <property type="component" value="Unassembled WGS sequence"/>
</dbReference>